<dbReference type="EMBL" id="JAUSVR010000004">
    <property type="protein sequence ID" value="MDQ0510707.1"/>
    <property type="molecule type" value="Genomic_DNA"/>
</dbReference>
<dbReference type="Proteomes" id="UP001235094">
    <property type="component" value="Unassembled WGS sequence"/>
</dbReference>
<comment type="caution">
    <text evidence="2">The sequence shown here is derived from an EMBL/GenBank/DDBJ whole genome shotgun (WGS) entry which is preliminary data.</text>
</comment>
<keyword evidence="1" id="KW-1133">Transmembrane helix</keyword>
<organism evidence="2 3">
    <name type="scientific">Ancylobacter amanitiformis</name>
    <dbReference type="NCBI Taxonomy" id="217069"/>
    <lineage>
        <taxon>Bacteria</taxon>
        <taxon>Pseudomonadati</taxon>
        <taxon>Pseudomonadota</taxon>
        <taxon>Alphaproteobacteria</taxon>
        <taxon>Hyphomicrobiales</taxon>
        <taxon>Xanthobacteraceae</taxon>
        <taxon>Ancylobacter</taxon>
    </lineage>
</organism>
<evidence type="ECO:0000313" key="2">
    <source>
        <dbReference type="EMBL" id="MDQ0510707.1"/>
    </source>
</evidence>
<feature type="transmembrane region" description="Helical" evidence="1">
    <location>
        <begin position="72"/>
        <end position="92"/>
    </location>
</feature>
<feature type="transmembrane region" description="Helical" evidence="1">
    <location>
        <begin position="6"/>
        <end position="28"/>
    </location>
</feature>
<name>A0ABU0LPT2_9HYPH</name>
<proteinExistence type="predicted"/>
<sequence length="185" mass="19752">MDIFHWVAVVLSTMLGLGIARLLTGFVIAFKSRHRGGIDWLPLSVAGIVLGEILQFWWALAELATRPGWSLGDFSFLVLLVMLLFLAAALIVPTDTDVTNPSEAFARDGRWALLLLALYHGVAIAANGWFWNSPLRSVGTLLVALLAVTSAAGALAPGRAAQSAVVVLYCVLAVAGVIILSPIRY</sequence>
<feature type="transmembrane region" description="Helical" evidence="1">
    <location>
        <begin position="40"/>
        <end position="60"/>
    </location>
</feature>
<feature type="transmembrane region" description="Helical" evidence="1">
    <location>
        <begin position="163"/>
        <end position="183"/>
    </location>
</feature>
<keyword evidence="1" id="KW-0812">Transmembrane</keyword>
<dbReference type="RefSeq" id="WP_306889432.1">
    <property type="nucleotide sequence ID" value="NZ_JAUSVR010000004.1"/>
</dbReference>
<accession>A0ABU0LPT2</accession>
<reference evidence="2 3" key="1">
    <citation type="submission" date="2023-07" db="EMBL/GenBank/DDBJ databases">
        <title>Genomic Encyclopedia of Type Strains, Phase IV (KMG-IV): sequencing the most valuable type-strain genomes for metagenomic binning, comparative biology and taxonomic classification.</title>
        <authorList>
            <person name="Goeker M."/>
        </authorList>
    </citation>
    <scope>NUCLEOTIDE SEQUENCE [LARGE SCALE GENOMIC DNA]</scope>
    <source>
        <strain evidence="2 3">DSM 15561</strain>
    </source>
</reference>
<keyword evidence="1" id="KW-0472">Membrane</keyword>
<gene>
    <name evidence="2" type="ORF">QOZ99_001595</name>
</gene>
<keyword evidence="3" id="KW-1185">Reference proteome</keyword>
<feature type="transmembrane region" description="Helical" evidence="1">
    <location>
        <begin position="137"/>
        <end position="156"/>
    </location>
</feature>
<feature type="transmembrane region" description="Helical" evidence="1">
    <location>
        <begin position="112"/>
        <end position="131"/>
    </location>
</feature>
<evidence type="ECO:0000313" key="3">
    <source>
        <dbReference type="Proteomes" id="UP001235094"/>
    </source>
</evidence>
<evidence type="ECO:0000256" key="1">
    <source>
        <dbReference type="SAM" id="Phobius"/>
    </source>
</evidence>
<protein>
    <submittedName>
        <fullName evidence="2">Uncharacterized protein</fullName>
    </submittedName>
</protein>